<evidence type="ECO:0000313" key="2">
    <source>
        <dbReference type="EMBL" id="NSL87239.1"/>
    </source>
</evidence>
<dbReference type="EMBL" id="RIAR02000001">
    <property type="protein sequence ID" value="NSL87239.1"/>
    <property type="molecule type" value="Genomic_DNA"/>
</dbReference>
<gene>
    <name evidence="2" type="ORF">ECE50_010390</name>
</gene>
<protein>
    <submittedName>
        <fullName evidence="2">T9SS type A sorting domain-containing protein</fullName>
    </submittedName>
</protein>
<feature type="domain" description="Secretion system C-terminal sorting" evidence="1">
    <location>
        <begin position="190"/>
        <end position="266"/>
    </location>
</feature>
<reference evidence="2" key="1">
    <citation type="submission" date="2020-05" db="EMBL/GenBank/DDBJ databases">
        <title>Chitinophaga laudate sp. nov., isolated from a tropical peat swamp.</title>
        <authorList>
            <person name="Goh C.B.S."/>
            <person name="Lee M.S."/>
            <person name="Parimannan S."/>
            <person name="Pasbakhsh P."/>
            <person name="Yule C.M."/>
            <person name="Rajandas H."/>
            <person name="Loke S."/>
            <person name="Croft L."/>
            <person name="Tan J.B.L."/>
        </authorList>
    </citation>
    <scope>NUCLEOTIDE SEQUENCE</scope>
    <source>
        <strain evidence="2">Mgbs1</strain>
    </source>
</reference>
<comment type="caution">
    <text evidence="2">The sequence shown here is derived from an EMBL/GenBank/DDBJ whole genome shotgun (WGS) entry which is preliminary data.</text>
</comment>
<keyword evidence="3" id="KW-1185">Reference proteome</keyword>
<sequence>MKPFVLLPFMVLSLSVAAQDVREPGILEAPATPMQQELHELGQSLRQAGNRISLPVTADPAALSLVQGEDYFPAAGFVDNTNKPSGADVPHRTTVERYTGTAILLDGQKSDDVTCYRITDEYTLKGKLNPAKDFNYSNTYFLFKDKEGKPVATVYYIRMTVDFLSTEHRFVMRESGSLHSATVSHLEVAPNPAGKNISIRFQAAHATTYTIRIVDMNGRIMQTILQNRRTEPGAHIVNANLDLPSGAYLVRIESASGAPVTQKLIIR</sequence>
<dbReference type="AlphaFoldDB" id="A0A433WMH8"/>
<evidence type="ECO:0000313" key="3">
    <source>
        <dbReference type="Proteomes" id="UP000281028"/>
    </source>
</evidence>
<accession>A0A433WMH8</accession>
<evidence type="ECO:0000259" key="1">
    <source>
        <dbReference type="Pfam" id="PF18962"/>
    </source>
</evidence>
<dbReference type="Proteomes" id="UP000281028">
    <property type="component" value="Unassembled WGS sequence"/>
</dbReference>
<name>A0A433WMH8_9BACT</name>
<dbReference type="NCBIfam" id="TIGR04183">
    <property type="entry name" value="Por_Secre_tail"/>
    <property type="match status" value="1"/>
</dbReference>
<proteinExistence type="predicted"/>
<dbReference type="OrthoDB" id="666207at2"/>
<dbReference type="Pfam" id="PF18962">
    <property type="entry name" value="Por_Secre_tail"/>
    <property type="match status" value="1"/>
</dbReference>
<dbReference type="InterPro" id="IPR026444">
    <property type="entry name" value="Secre_tail"/>
</dbReference>
<organism evidence="2 3">
    <name type="scientific">Chitinophaga solisilvae</name>
    <dbReference type="NCBI Taxonomy" id="1233460"/>
    <lineage>
        <taxon>Bacteria</taxon>
        <taxon>Pseudomonadati</taxon>
        <taxon>Bacteroidota</taxon>
        <taxon>Chitinophagia</taxon>
        <taxon>Chitinophagales</taxon>
        <taxon>Chitinophagaceae</taxon>
        <taxon>Chitinophaga</taxon>
    </lineage>
</organism>